<dbReference type="SUPFAM" id="SSF51197">
    <property type="entry name" value="Clavaminate synthase-like"/>
    <property type="match status" value="1"/>
</dbReference>
<dbReference type="Pfam" id="PF03171">
    <property type="entry name" value="2OG-FeII_Oxy"/>
    <property type="match status" value="1"/>
</dbReference>
<dbReference type="InterPro" id="IPR050295">
    <property type="entry name" value="Plant_2OG-oxidoreductases"/>
</dbReference>
<dbReference type="STRING" id="106549.A0A540NFB4"/>
<proteinExistence type="predicted"/>
<dbReference type="PROSITE" id="PS51471">
    <property type="entry name" value="FE2OG_OXY"/>
    <property type="match status" value="1"/>
</dbReference>
<protein>
    <recommendedName>
        <fullName evidence="4">Fe2OG dioxygenase domain-containing protein</fullName>
    </recommendedName>
</protein>
<dbReference type="AlphaFoldDB" id="A0A540NFB4"/>
<organism evidence="5 6">
    <name type="scientific">Malus baccata</name>
    <name type="common">Siberian crab apple</name>
    <name type="synonym">Pyrus baccata</name>
    <dbReference type="NCBI Taxonomy" id="106549"/>
    <lineage>
        <taxon>Eukaryota</taxon>
        <taxon>Viridiplantae</taxon>
        <taxon>Streptophyta</taxon>
        <taxon>Embryophyta</taxon>
        <taxon>Tracheophyta</taxon>
        <taxon>Spermatophyta</taxon>
        <taxon>Magnoliopsida</taxon>
        <taxon>eudicotyledons</taxon>
        <taxon>Gunneridae</taxon>
        <taxon>Pentapetalae</taxon>
        <taxon>rosids</taxon>
        <taxon>fabids</taxon>
        <taxon>Rosales</taxon>
        <taxon>Rosaceae</taxon>
        <taxon>Amygdaloideae</taxon>
        <taxon>Maleae</taxon>
        <taxon>Malus</taxon>
    </lineage>
</organism>
<dbReference type="PANTHER" id="PTHR47991">
    <property type="entry name" value="OXOGLUTARATE/IRON-DEPENDENT DIOXYGENASE"/>
    <property type="match status" value="1"/>
</dbReference>
<dbReference type="InterPro" id="IPR005123">
    <property type="entry name" value="Oxoglu/Fe-dep_dioxygenase_dom"/>
</dbReference>
<evidence type="ECO:0000256" key="2">
    <source>
        <dbReference type="ARBA" id="ARBA00022896"/>
    </source>
</evidence>
<evidence type="ECO:0000259" key="4">
    <source>
        <dbReference type="PROSITE" id="PS51471"/>
    </source>
</evidence>
<keyword evidence="1" id="KW-0479">Metal-binding</keyword>
<comment type="caution">
    <text evidence="5">The sequence shown here is derived from an EMBL/GenBank/DDBJ whole genome shotgun (WGS) entry which is preliminary data.</text>
</comment>
<keyword evidence="2" id="KW-0847">Vitamin C</keyword>
<evidence type="ECO:0000313" key="5">
    <source>
        <dbReference type="EMBL" id="TQE09696.1"/>
    </source>
</evidence>
<keyword evidence="6" id="KW-1185">Reference proteome</keyword>
<dbReference type="InterPro" id="IPR027443">
    <property type="entry name" value="IPNS-like_sf"/>
</dbReference>
<gene>
    <name evidence="5" type="ORF">C1H46_004653</name>
</gene>
<accession>A0A540NFB4</accession>
<evidence type="ECO:0000256" key="1">
    <source>
        <dbReference type="ARBA" id="ARBA00022723"/>
    </source>
</evidence>
<dbReference type="InterPro" id="IPR044861">
    <property type="entry name" value="IPNS-like_FE2OG_OXY"/>
</dbReference>
<dbReference type="GO" id="GO:0046872">
    <property type="term" value="F:metal ion binding"/>
    <property type="evidence" value="ECO:0007669"/>
    <property type="project" value="UniProtKB-KW"/>
</dbReference>
<name>A0A540NFB4_MALBA</name>
<dbReference type="Gene3D" id="2.60.120.330">
    <property type="entry name" value="B-lactam Antibiotic, Isopenicillin N Synthase, Chain"/>
    <property type="match status" value="1"/>
</dbReference>
<evidence type="ECO:0000256" key="3">
    <source>
        <dbReference type="ARBA" id="ARBA00023004"/>
    </source>
</evidence>
<dbReference type="EMBL" id="VIEB01000053">
    <property type="protein sequence ID" value="TQE09696.1"/>
    <property type="molecule type" value="Genomic_DNA"/>
</dbReference>
<dbReference type="GO" id="GO:0031418">
    <property type="term" value="F:L-ascorbic acid binding"/>
    <property type="evidence" value="ECO:0007669"/>
    <property type="project" value="UniProtKB-KW"/>
</dbReference>
<dbReference type="Proteomes" id="UP000315295">
    <property type="component" value="Unassembled WGS sequence"/>
</dbReference>
<keyword evidence="3" id="KW-0408">Iron</keyword>
<evidence type="ECO:0000313" key="6">
    <source>
        <dbReference type="Proteomes" id="UP000315295"/>
    </source>
</evidence>
<sequence>MELASEGLGLNPKRLKEMTCLEGRVMAGHYYPYCPQPDLTVGLTSHSDPGVLAVVLQDRMGGMQVKYGDGWVDVKPVPGALVINVGDFLQIVSNGEYRSVDHRVLANSSREPRVSIAMFFNVSRKDDSYGPLPELVSPEKPALYRQFTLSEFMQRFFNKRMMMASEHDPQIDPFD</sequence>
<feature type="domain" description="Fe2OG dioxygenase" evidence="4">
    <location>
        <begin position="16"/>
        <end position="122"/>
    </location>
</feature>
<reference evidence="5 6" key="1">
    <citation type="journal article" date="2019" name="G3 (Bethesda)">
        <title>Sequencing of a Wild Apple (Malus baccata) Genome Unravels the Differences Between Cultivated and Wild Apple Species Regarding Disease Resistance and Cold Tolerance.</title>
        <authorList>
            <person name="Chen X."/>
        </authorList>
    </citation>
    <scope>NUCLEOTIDE SEQUENCE [LARGE SCALE GENOMIC DNA]</scope>
    <source>
        <strain evidence="6">cv. Shandingzi</strain>
        <tissue evidence="5">Leaves</tissue>
    </source>
</reference>